<evidence type="ECO:0000256" key="5">
    <source>
        <dbReference type="ARBA" id="ARBA00023136"/>
    </source>
</evidence>
<evidence type="ECO:0000256" key="6">
    <source>
        <dbReference type="SAM" id="MobiDB-lite"/>
    </source>
</evidence>
<evidence type="ECO:0000256" key="7">
    <source>
        <dbReference type="SAM" id="Phobius"/>
    </source>
</evidence>
<feature type="transmembrane region" description="Helical" evidence="7">
    <location>
        <begin position="464"/>
        <end position="487"/>
    </location>
</feature>
<feature type="transmembrane region" description="Helical" evidence="7">
    <location>
        <begin position="566"/>
        <end position="584"/>
    </location>
</feature>
<feature type="transmembrane region" description="Helical" evidence="7">
    <location>
        <begin position="194"/>
        <end position="214"/>
    </location>
</feature>
<keyword evidence="4 7" id="KW-1133">Transmembrane helix</keyword>
<dbReference type="AlphaFoldDB" id="A0A9D0ZYG5"/>
<dbReference type="GO" id="GO:0005886">
    <property type="term" value="C:plasma membrane"/>
    <property type="evidence" value="ECO:0007669"/>
    <property type="project" value="UniProtKB-SubCell"/>
</dbReference>
<dbReference type="EMBL" id="DVGB01000007">
    <property type="protein sequence ID" value="HIR00819.1"/>
    <property type="molecule type" value="Genomic_DNA"/>
</dbReference>
<feature type="transmembrane region" description="Helical" evidence="7">
    <location>
        <begin position="507"/>
        <end position="529"/>
    </location>
</feature>
<proteinExistence type="predicted"/>
<dbReference type="PANTHER" id="PTHR30250">
    <property type="entry name" value="PST FAMILY PREDICTED COLANIC ACID TRANSPORTER"/>
    <property type="match status" value="1"/>
</dbReference>
<feature type="compositionally biased region" description="Gly residues" evidence="6">
    <location>
        <begin position="126"/>
        <end position="138"/>
    </location>
</feature>
<feature type="transmembrane region" description="Helical" evidence="7">
    <location>
        <begin position="541"/>
        <end position="560"/>
    </location>
</feature>
<protein>
    <submittedName>
        <fullName evidence="8">Lipopolysaccharide biosynthesis protein</fullName>
    </submittedName>
</protein>
<comment type="subcellular location">
    <subcellularLocation>
        <location evidence="1">Cell membrane</location>
        <topology evidence="1">Multi-pass membrane protein</topology>
    </subcellularLocation>
</comment>
<keyword evidence="3 7" id="KW-0812">Transmembrane</keyword>
<evidence type="ECO:0000313" key="8">
    <source>
        <dbReference type="EMBL" id="HIR00819.1"/>
    </source>
</evidence>
<sequence>MTHRDTADERNRRNNGPQRPEVRPTRNMQDQPPRTVEPPKLPSSTRQTDRFSTASYRVRPAGQTAPTSPSRGRTRDPRHAAQPQAESSRSLRLPLAGKKKADESNAGTTFSQRISERVAQASYGPGSSGRFGSAGGAGTVHSETAGASARKPRKKNFITRSVEHWCNRLLGAVSDRSLADQEAEYASHRTTRDFIFNALGTGLWGLSFPLLSIVATQLVGVEQAGMFSMAFVTALVLMIVANYGVRTYQCSDLNQEHTFTEYQINRLITCLVMLLAGVGYCHFRGYDEQMFTICMGVYFYKMIDGLADVYEGRLQQMDKLYLAGISQAARSALAVIVFSAVLFVTHDLAVSCIAMAIAAAVSFVFLTYPLALFETPKSKGWQLNSLAALFKECFPLFLALFLYNLIDNMPKFVMEGVLSYDNQLYFNAIYFPAHGLLLMSQLIYRPLLVRMAAVWADPEKRLRFDIIIVVILLVVVGLTLAMAAIMGTVGIPVLGMLYGVDFEQFRGLVYIMLAAGGLTAAIDFIYQTITILRRQMAVMKLYLITFGFSLFVPVLLVNFTGLPGAVIGYLIVMCILFMLLIWEYGKIRLQLMREDKKKAQEELVRRRHDSTKIHPIKG</sequence>
<comment type="caution">
    <text evidence="8">The sequence shown here is derived from an EMBL/GenBank/DDBJ whole genome shotgun (WGS) entry which is preliminary data.</text>
</comment>
<feature type="compositionally biased region" description="Polar residues" evidence="6">
    <location>
        <begin position="42"/>
        <end position="55"/>
    </location>
</feature>
<name>A0A9D0ZYG5_9ACTN</name>
<gene>
    <name evidence="8" type="ORF">IAA69_00860</name>
</gene>
<feature type="transmembrane region" description="Helical" evidence="7">
    <location>
        <begin position="320"/>
        <end position="342"/>
    </location>
</feature>
<dbReference type="PANTHER" id="PTHR30250:SF11">
    <property type="entry name" value="O-ANTIGEN TRANSPORTER-RELATED"/>
    <property type="match status" value="1"/>
</dbReference>
<feature type="transmembrane region" description="Helical" evidence="7">
    <location>
        <begin position="348"/>
        <end position="371"/>
    </location>
</feature>
<keyword evidence="5 7" id="KW-0472">Membrane</keyword>
<keyword evidence="2" id="KW-1003">Cell membrane</keyword>
<evidence type="ECO:0000256" key="3">
    <source>
        <dbReference type="ARBA" id="ARBA00022692"/>
    </source>
</evidence>
<dbReference type="Proteomes" id="UP000824261">
    <property type="component" value="Unassembled WGS sequence"/>
</dbReference>
<reference evidence="8" key="1">
    <citation type="submission" date="2020-10" db="EMBL/GenBank/DDBJ databases">
        <authorList>
            <person name="Gilroy R."/>
        </authorList>
    </citation>
    <scope>NUCLEOTIDE SEQUENCE</scope>
    <source>
        <strain evidence="8">ChiGjej1B1-2707</strain>
    </source>
</reference>
<feature type="region of interest" description="Disordered" evidence="6">
    <location>
        <begin position="1"/>
        <end position="153"/>
    </location>
</feature>
<reference evidence="8" key="2">
    <citation type="journal article" date="2021" name="PeerJ">
        <title>Extensive microbial diversity within the chicken gut microbiome revealed by metagenomics and culture.</title>
        <authorList>
            <person name="Gilroy R."/>
            <person name="Ravi A."/>
            <person name="Getino M."/>
            <person name="Pursley I."/>
            <person name="Horton D.L."/>
            <person name="Alikhan N.F."/>
            <person name="Baker D."/>
            <person name="Gharbi K."/>
            <person name="Hall N."/>
            <person name="Watson M."/>
            <person name="Adriaenssens E.M."/>
            <person name="Foster-Nyarko E."/>
            <person name="Jarju S."/>
            <person name="Secka A."/>
            <person name="Antonio M."/>
            <person name="Oren A."/>
            <person name="Chaudhuri R.R."/>
            <person name="La Ragione R."/>
            <person name="Hildebrand F."/>
            <person name="Pallen M.J."/>
        </authorList>
    </citation>
    <scope>NUCLEOTIDE SEQUENCE</scope>
    <source>
        <strain evidence="8">ChiGjej1B1-2707</strain>
    </source>
</reference>
<feature type="transmembrane region" description="Helical" evidence="7">
    <location>
        <begin position="383"/>
        <end position="404"/>
    </location>
</feature>
<feature type="transmembrane region" description="Helical" evidence="7">
    <location>
        <begin position="264"/>
        <end position="283"/>
    </location>
</feature>
<feature type="transmembrane region" description="Helical" evidence="7">
    <location>
        <begin position="226"/>
        <end position="244"/>
    </location>
</feature>
<evidence type="ECO:0000313" key="9">
    <source>
        <dbReference type="Proteomes" id="UP000824261"/>
    </source>
</evidence>
<feature type="compositionally biased region" description="Basic and acidic residues" evidence="6">
    <location>
        <begin position="1"/>
        <end position="12"/>
    </location>
</feature>
<dbReference type="InterPro" id="IPR050833">
    <property type="entry name" value="Poly_Biosynth_Transport"/>
</dbReference>
<evidence type="ECO:0000256" key="1">
    <source>
        <dbReference type="ARBA" id="ARBA00004651"/>
    </source>
</evidence>
<evidence type="ECO:0000256" key="4">
    <source>
        <dbReference type="ARBA" id="ARBA00022989"/>
    </source>
</evidence>
<organism evidence="8 9">
    <name type="scientific">Candidatus Aveggerthella stercoripullorum</name>
    <dbReference type="NCBI Taxonomy" id="2840688"/>
    <lineage>
        <taxon>Bacteria</taxon>
        <taxon>Bacillati</taxon>
        <taxon>Actinomycetota</taxon>
        <taxon>Coriobacteriia</taxon>
        <taxon>Eggerthellales</taxon>
        <taxon>Eggerthellaceae</taxon>
        <taxon>Eggerthellaceae incertae sedis</taxon>
        <taxon>Candidatus Aveggerthella</taxon>
    </lineage>
</organism>
<evidence type="ECO:0000256" key="2">
    <source>
        <dbReference type="ARBA" id="ARBA00022475"/>
    </source>
</evidence>
<accession>A0A9D0ZYG5</accession>